<comment type="caution">
    <text evidence="4">The sequence shown here is derived from an EMBL/GenBank/DDBJ whole genome shotgun (WGS) entry which is preliminary data.</text>
</comment>
<feature type="compositionally biased region" description="Basic and acidic residues" evidence="2">
    <location>
        <begin position="345"/>
        <end position="361"/>
    </location>
</feature>
<dbReference type="PANTHER" id="PTHR14690:SF0">
    <property type="entry name" value="IQ MOTIF CONTAINING WITH AAA DOMAIN 1"/>
    <property type="match status" value="1"/>
</dbReference>
<feature type="compositionally biased region" description="Basic residues" evidence="2">
    <location>
        <begin position="448"/>
        <end position="470"/>
    </location>
</feature>
<proteinExistence type="predicted"/>
<dbReference type="PANTHER" id="PTHR14690">
    <property type="entry name" value="IQ MOTIF CONTAINING WITH AAA DOMAIN 1"/>
    <property type="match status" value="1"/>
</dbReference>
<accession>A0ABD1FFJ6</accession>
<gene>
    <name evidence="4" type="ORF">ABEB36_001727</name>
</gene>
<keyword evidence="1" id="KW-0175">Coiled coil</keyword>
<dbReference type="InterPro" id="IPR052267">
    <property type="entry name" value="N-DRC_Component"/>
</dbReference>
<dbReference type="InterPro" id="IPR003959">
    <property type="entry name" value="ATPase_AAA_core"/>
</dbReference>
<name>A0ABD1FFJ6_HYPHA</name>
<dbReference type="EMBL" id="JBDJPC010000001">
    <property type="protein sequence ID" value="KAL1518041.1"/>
    <property type="molecule type" value="Genomic_DNA"/>
</dbReference>
<dbReference type="PROSITE" id="PS50096">
    <property type="entry name" value="IQ"/>
    <property type="match status" value="1"/>
</dbReference>
<feature type="coiled-coil region" evidence="1">
    <location>
        <begin position="410"/>
        <end position="437"/>
    </location>
</feature>
<feature type="compositionally biased region" description="Low complexity" evidence="2">
    <location>
        <begin position="332"/>
        <end position="344"/>
    </location>
</feature>
<feature type="region of interest" description="Disordered" evidence="2">
    <location>
        <begin position="312"/>
        <end position="376"/>
    </location>
</feature>
<keyword evidence="5" id="KW-1185">Reference proteome</keyword>
<reference evidence="4 5" key="1">
    <citation type="submission" date="2024-05" db="EMBL/GenBank/DDBJ databases">
        <title>Genetic variation in Jamaican populations of the coffee berry borer (Hypothenemus hampei).</title>
        <authorList>
            <person name="Errbii M."/>
            <person name="Myrie A."/>
        </authorList>
    </citation>
    <scope>NUCLEOTIDE SEQUENCE [LARGE SCALE GENOMIC DNA]</scope>
    <source>
        <strain evidence="4">JA-Hopewell-2020-01-JO</strain>
        <tissue evidence="4">Whole body</tissue>
    </source>
</reference>
<sequence length="826" mass="96193">MSHKYYDEEFQKIQDYLSSTLSSEPGPTDRREQRSLLGTLYLRYISIANRMNICLDQMVQPQKRILLRKLLEGTLGRILELKSDLVEADLNEYTHCGDILEKLGCTPMETELNIPDVFRKERDEDILYKKKVIENVLKKLGFTDKIIEKTKMTEQQAILILQTHERARQGRLRAQFMKEIQSVKDKTAKPSGIEIQKQDDVMEISIGAAIQIQKIWRGYLARRATRRRKLQEMLLIGMIPPIKKKNEEIERDNANKERRRQLQKQHFKEYKEETKLIRNDLEINQRGVVLEQLNDQVRGWLHEYKAQTGKIPEYTGSERSASRLMLSRQGTESETSKSTPGSSSKDSKGKKDKTTKIKESKEPEEDSDGGRSKTMISTFLPELNLRKEEYDETWRYKDEQLNPHRYHYRTMVEQQQMAEMENELRRIVDEMMKAELQLLQEAFERDRGHKSKKKIGKKTRKLSKKGKRKKEKDLTPDRTVESLFEELVANGIIKSYPEVWLDDFKGEKSFNLPVAHNKGKEPPFDLGDIRQLLKEYCIIPLLTDHLHQHTPHIRSIMLAGPKGSGKDMLVHAICNEIGILLNSDENIMSIYEILGAVLFDLTPSNIVGKYPGKSGLIMLIHLIVKVSRLLQPSVIYMDNAERPFVKKIPKTDRNDPKRLKKDLPKIVKNFTPEDRVIFIGVSDCPWESDQKLLQQIYQKFLIIPRPNYSSRFLILNHILSQHVKFDLSIISKISDGYTVGSIAATIKEVMTVKRVLQLKVRPLSPLELVNALCKRIPVYKEEEEALEMWWSKVPIVRRRQRAIELLQEEEAEMVQKQSNAKNKTKK</sequence>
<protein>
    <recommendedName>
        <fullName evidence="3">ATPase AAA-type core domain-containing protein</fullName>
    </recommendedName>
</protein>
<dbReference type="CDD" id="cd23767">
    <property type="entry name" value="IQCD"/>
    <property type="match status" value="1"/>
</dbReference>
<dbReference type="InterPro" id="IPR000048">
    <property type="entry name" value="IQ_motif_EF-hand-BS"/>
</dbReference>
<dbReference type="AlphaFoldDB" id="A0ABD1FFJ6"/>
<dbReference type="SUPFAM" id="SSF52540">
    <property type="entry name" value="P-loop containing nucleoside triphosphate hydrolases"/>
    <property type="match status" value="1"/>
</dbReference>
<feature type="region of interest" description="Disordered" evidence="2">
    <location>
        <begin position="445"/>
        <end position="475"/>
    </location>
</feature>
<evidence type="ECO:0000313" key="5">
    <source>
        <dbReference type="Proteomes" id="UP001566132"/>
    </source>
</evidence>
<feature type="coiled-coil region" evidence="1">
    <location>
        <begin position="244"/>
        <end position="273"/>
    </location>
</feature>
<dbReference type="InterPro" id="IPR027417">
    <property type="entry name" value="P-loop_NTPase"/>
</dbReference>
<evidence type="ECO:0000313" key="4">
    <source>
        <dbReference type="EMBL" id="KAL1518041.1"/>
    </source>
</evidence>
<feature type="domain" description="ATPase AAA-type core" evidence="3">
    <location>
        <begin position="556"/>
        <end position="695"/>
    </location>
</feature>
<feature type="coiled-coil region" evidence="1">
    <location>
        <begin position="799"/>
        <end position="826"/>
    </location>
</feature>
<dbReference type="Pfam" id="PF00612">
    <property type="entry name" value="IQ"/>
    <property type="match status" value="1"/>
</dbReference>
<evidence type="ECO:0000259" key="3">
    <source>
        <dbReference type="Pfam" id="PF00004"/>
    </source>
</evidence>
<dbReference type="Pfam" id="PF00004">
    <property type="entry name" value="AAA"/>
    <property type="match status" value="1"/>
</dbReference>
<evidence type="ECO:0000256" key="2">
    <source>
        <dbReference type="SAM" id="MobiDB-lite"/>
    </source>
</evidence>
<dbReference type="Proteomes" id="UP001566132">
    <property type="component" value="Unassembled WGS sequence"/>
</dbReference>
<evidence type="ECO:0000256" key="1">
    <source>
        <dbReference type="SAM" id="Coils"/>
    </source>
</evidence>
<organism evidence="4 5">
    <name type="scientific">Hypothenemus hampei</name>
    <name type="common">Coffee berry borer</name>
    <dbReference type="NCBI Taxonomy" id="57062"/>
    <lineage>
        <taxon>Eukaryota</taxon>
        <taxon>Metazoa</taxon>
        <taxon>Ecdysozoa</taxon>
        <taxon>Arthropoda</taxon>
        <taxon>Hexapoda</taxon>
        <taxon>Insecta</taxon>
        <taxon>Pterygota</taxon>
        <taxon>Neoptera</taxon>
        <taxon>Endopterygota</taxon>
        <taxon>Coleoptera</taxon>
        <taxon>Polyphaga</taxon>
        <taxon>Cucujiformia</taxon>
        <taxon>Curculionidae</taxon>
        <taxon>Scolytinae</taxon>
        <taxon>Hypothenemus</taxon>
    </lineage>
</organism>
<dbReference type="Gene3D" id="3.40.50.300">
    <property type="entry name" value="P-loop containing nucleotide triphosphate hydrolases"/>
    <property type="match status" value="1"/>
</dbReference>